<evidence type="ECO:0000259" key="2">
    <source>
        <dbReference type="PROSITE" id="PS50222"/>
    </source>
</evidence>
<protein>
    <recommendedName>
        <fullName evidence="2">EF-hand domain-containing protein</fullName>
    </recommendedName>
</protein>
<dbReference type="EMBL" id="JBHTBL010000027">
    <property type="protein sequence ID" value="MFC7326010.1"/>
    <property type="molecule type" value="Genomic_DNA"/>
</dbReference>
<dbReference type="Proteomes" id="UP001596545">
    <property type="component" value="Unassembled WGS sequence"/>
</dbReference>
<gene>
    <name evidence="3" type="ORF">ACFQMF_15740</name>
</gene>
<evidence type="ECO:0000313" key="3">
    <source>
        <dbReference type="EMBL" id="MFC7326010.1"/>
    </source>
</evidence>
<dbReference type="PROSITE" id="PS50222">
    <property type="entry name" value="EF_HAND_2"/>
    <property type="match status" value="1"/>
</dbReference>
<sequence>MWLLTLIIAIGAVSVVVSTTAAQSGSQFEIEYSGSGTDGPSPFSQDLSVQTVDGETFELGPESEYTVRVVKPATGEQVTLPLQNATQTYTVSDLSVNPGNLIEGQTQMTVSGPETTAFPDVSVQGDLGMFESETFAAYEVQIVDQNGNPVATTEPRTRGVLYEVDIEYNGSTIAISRDPEVNPDWYVELEQNVSGSAANEKILEFRNQGGTDYFVASVENTEFNESRTFGIGIYKDEPGPDEFAPDDLVISPFLLEITDEQRVSGPVGNQSQPGSPLSGSAGEFDDDGDGTITASELGNAVNSYGQGELTASELGDVVTVFGQS</sequence>
<reference evidence="3 4" key="1">
    <citation type="journal article" date="2019" name="Int. J. Syst. Evol. Microbiol.">
        <title>The Global Catalogue of Microorganisms (GCM) 10K type strain sequencing project: providing services to taxonomists for standard genome sequencing and annotation.</title>
        <authorList>
            <consortium name="The Broad Institute Genomics Platform"/>
            <consortium name="The Broad Institute Genome Sequencing Center for Infectious Disease"/>
            <person name="Wu L."/>
            <person name="Ma J."/>
        </authorList>
    </citation>
    <scope>NUCLEOTIDE SEQUENCE [LARGE SCALE GENOMIC DNA]</scope>
    <source>
        <strain evidence="3 4">CGMCC 1.12554</strain>
    </source>
</reference>
<name>A0ABD6ANV6_9EURY</name>
<feature type="compositionally biased region" description="Polar residues" evidence="1">
    <location>
        <begin position="267"/>
        <end position="278"/>
    </location>
</feature>
<accession>A0ABD6ANV6</accession>
<dbReference type="RefSeq" id="WP_256410080.1">
    <property type="nucleotide sequence ID" value="NZ_JANHDN010000010.1"/>
</dbReference>
<dbReference type="InterPro" id="IPR002048">
    <property type="entry name" value="EF_hand_dom"/>
</dbReference>
<evidence type="ECO:0000313" key="4">
    <source>
        <dbReference type="Proteomes" id="UP001596545"/>
    </source>
</evidence>
<dbReference type="PROSITE" id="PS00018">
    <property type="entry name" value="EF_HAND_1"/>
    <property type="match status" value="1"/>
</dbReference>
<comment type="caution">
    <text evidence="3">The sequence shown here is derived from an EMBL/GenBank/DDBJ whole genome shotgun (WGS) entry which is preliminary data.</text>
</comment>
<feature type="domain" description="EF-hand" evidence="2">
    <location>
        <begin position="283"/>
        <end position="307"/>
    </location>
</feature>
<dbReference type="AlphaFoldDB" id="A0ABD6ANV6"/>
<dbReference type="Gene3D" id="1.10.238.10">
    <property type="entry name" value="EF-hand"/>
    <property type="match status" value="1"/>
</dbReference>
<dbReference type="InterPro" id="IPR018247">
    <property type="entry name" value="EF_Hand_1_Ca_BS"/>
</dbReference>
<keyword evidence="4" id="KW-1185">Reference proteome</keyword>
<evidence type="ECO:0000256" key="1">
    <source>
        <dbReference type="SAM" id="MobiDB-lite"/>
    </source>
</evidence>
<feature type="region of interest" description="Disordered" evidence="1">
    <location>
        <begin position="263"/>
        <end position="299"/>
    </location>
</feature>
<organism evidence="3 4">
    <name type="scientific">Halorubrum rutilum</name>
    <dbReference type="NCBI Taxonomy" id="1364933"/>
    <lineage>
        <taxon>Archaea</taxon>
        <taxon>Methanobacteriati</taxon>
        <taxon>Methanobacteriota</taxon>
        <taxon>Stenosarchaea group</taxon>
        <taxon>Halobacteria</taxon>
        <taxon>Halobacteriales</taxon>
        <taxon>Haloferacaceae</taxon>
        <taxon>Halorubrum</taxon>
    </lineage>
</organism>
<proteinExistence type="predicted"/>